<dbReference type="KEGG" id="mut:GVT53_03950"/>
<dbReference type="Proteomes" id="UP000502928">
    <property type="component" value="Chromosome"/>
</dbReference>
<dbReference type="Pfam" id="PF13595">
    <property type="entry name" value="DUF4138"/>
    <property type="match status" value="1"/>
</dbReference>
<feature type="chain" id="PRO_5026084078" evidence="1">
    <location>
        <begin position="20"/>
        <end position="271"/>
    </location>
</feature>
<keyword evidence="1" id="KW-0732">Signal</keyword>
<sequence length="271" mass="31220">MRIFIITLAITFNSFALQAQQSIDTLYANDQKNVALFFPKPIRQGITGASHFVFTYNREKEQHFGLLQAKPGTESNLLVVTNDGKVYSYILKYARELPILNRFIWEHESIGNGVPNPDPTMEVPRIDTLGMQKKAYFKRASEYLLKSDYPPLATTIKKRMKLQLEKMAYDGNETYLVVKVRNASGINFDIDYCHIYVVNGNRTKKASHQRTGLRPLYVHDMPESIMDGLYKRFVFVMPKFVLGDREHLEIESRERNGSRVVVLSSDIQSNK</sequence>
<dbReference type="AlphaFoldDB" id="A0A6G7J091"/>
<keyword evidence="3" id="KW-1185">Reference proteome</keyword>
<dbReference type="RefSeq" id="WP_166247523.1">
    <property type="nucleotide sequence ID" value="NZ_CP049616.1"/>
</dbReference>
<reference evidence="2 3" key="1">
    <citation type="submission" date="2020-02" db="EMBL/GenBank/DDBJ databases">
        <title>Complete genome of Muricauda sp. 501str8.</title>
        <authorList>
            <person name="Dong B."/>
            <person name="Zhu S."/>
            <person name="Yang J."/>
            <person name="Chen J."/>
        </authorList>
    </citation>
    <scope>NUCLEOTIDE SEQUENCE [LARGE SCALE GENOMIC DNA]</scope>
    <source>
        <strain evidence="2 3">501str8</strain>
    </source>
</reference>
<protein>
    <submittedName>
        <fullName evidence="2">DUF4138 domain-containing protein</fullName>
    </submittedName>
</protein>
<evidence type="ECO:0000313" key="2">
    <source>
        <dbReference type="EMBL" id="QII43862.1"/>
    </source>
</evidence>
<name>A0A6G7J091_9FLAO</name>
<evidence type="ECO:0000313" key="3">
    <source>
        <dbReference type="Proteomes" id="UP000502928"/>
    </source>
</evidence>
<feature type="signal peptide" evidence="1">
    <location>
        <begin position="1"/>
        <end position="19"/>
    </location>
</feature>
<evidence type="ECO:0000256" key="1">
    <source>
        <dbReference type="SAM" id="SignalP"/>
    </source>
</evidence>
<gene>
    <name evidence="2" type="ORF">GVT53_03950</name>
</gene>
<dbReference type="InterPro" id="IPR022298">
    <property type="entry name" value="Conjug_transposon_TraN"/>
</dbReference>
<dbReference type="EMBL" id="CP049616">
    <property type="protein sequence ID" value="QII43862.1"/>
    <property type="molecule type" value="Genomic_DNA"/>
</dbReference>
<proteinExistence type="predicted"/>
<organism evidence="2 3">
    <name type="scientific">Flagellimonas oceani</name>
    <dbReference type="NCBI Taxonomy" id="2698672"/>
    <lineage>
        <taxon>Bacteria</taxon>
        <taxon>Pseudomonadati</taxon>
        <taxon>Bacteroidota</taxon>
        <taxon>Flavobacteriia</taxon>
        <taxon>Flavobacteriales</taxon>
        <taxon>Flavobacteriaceae</taxon>
        <taxon>Flagellimonas</taxon>
    </lineage>
</organism>
<accession>A0A6G7J091</accession>